<dbReference type="STRING" id="1121117.SAMN02745977_00663"/>
<dbReference type="EC" id="3.1.3.48" evidence="2"/>
<feature type="domain" description="Phosphotyrosine protein phosphatase I" evidence="7">
    <location>
        <begin position="3"/>
        <end position="142"/>
    </location>
</feature>
<gene>
    <name evidence="8" type="ORF">SAMN02745977_00663</name>
</gene>
<feature type="active site" evidence="6">
    <location>
        <position position="15"/>
    </location>
</feature>
<dbReference type="AlphaFoldDB" id="A0A1H8EEU1"/>
<evidence type="ECO:0000256" key="2">
    <source>
        <dbReference type="ARBA" id="ARBA00013064"/>
    </source>
</evidence>
<name>A0A1H8EEU1_9BURK</name>
<dbReference type="PRINTS" id="PR00719">
    <property type="entry name" value="LMWPTPASE"/>
</dbReference>
<dbReference type="PANTHER" id="PTHR11717">
    <property type="entry name" value="LOW MOLECULAR WEIGHT PROTEIN TYROSINE PHOSPHATASE"/>
    <property type="match status" value="1"/>
</dbReference>
<dbReference type="RefSeq" id="WP_091813800.1">
    <property type="nucleotide sequence ID" value="NZ_FOCW01000001.1"/>
</dbReference>
<evidence type="ECO:0000313" key="9">
    <source>
        <dbReference type="Proteomes" id="UP000199531"/>
    </source>
</evidence>
<keyword evidence="9" id="KW-1185">Reference proteome</keyword>
<evidence type="ECO:0000256" key="3">
    <source>
        <dbReference type="ARBA" id="ARBA00022801"/>
    </source>
</evidence>
<dbReference type="OrthoDB" id="9784339at2"/>
<keyword evidence="4" id="KW-0904">Protein phosphatase</keyword>
<evidence type="ECO:0000259" key="7">
    <source>
        <dbReference type="SMART" id="SM00226"/>
    </source>
</evidence>
<comment type="similarity">
    <text evidence="1">Belongs to the low molecular weight phosphotyrosine protein phosphatase family.</text>
</comment>
<dbReference type="EMBL" id="FOCW01000001">
    <property type="protein sequence ID" value="SEN17993.1"/>
    <property type="molecule type" value="Genomic_DNA"/>
</dbReference>
<dbReference type="Proteomes" id="UP000199531">
    <property type="component" value="Unassembled WGS sequence"/>
</dbReference>
<dbReference type="SMART" id="SM00226">
    <property type="entry name" value="LMWPc"/>
    <property type="match status" value="1"/>
</dbReference>
<dbReference type="CDD" id="cd16343">
    <property type="entry name" value="LMWPTP"/>
    <property type="match status" value="1"/>
</dbReference>
<dbReference type="PANTHER" id="PTHR11717:SF31">
    <property type="entry name" value="LOW MOLECULAR WEIGHT PROTEIN-TYROSINE-PHOSPHATASE ETP-RELATED"/>
    <property type="match status" value="1"/>
</dbReference>
<evidence type="ECO:0000256" key="4">
    <source>
        <dbReference type="ARBA" id="ARBA00022912"/>
    </source>
</evidence>
<feature type="active site" description="Proton donor" evidence="6">
    <location>
        <position position="116"/>
    </location>
</feature>
<dbReference type="Gene3D" id="3.40.50.2300">
    <property type="match status" value="1"/>
</dbReference>
<evidence type="ECO:0000256" key="6">
    <source>
        <dbReference type="PIRSR" id="PIRSR617867-1"/>
    </source>
</evidence>
<sequence>MFNKILVVCVGNICRSPAAEAKLRQLAPASVQIASAGIQALVDHPADPQAQEEARKDGLDLSAHRARQLTDAMCQAHDLILVMEERHIESVCQISPSARGKVMLLGRWSNQQEVADPYRKEASHFTTAHQLISAFSDQWKSKMNW</sequence>
<proteinExistence type="inferred from homology"/>
<organism evidence="8 9">
    <name type="scientific">Brachymonas denitrificans DSM 15123</name>
    <dbReference type="NCBI Taxonomy" id="1121117"/>
    <lineage>
        <taxon>Bacteria</taxon>
        <taxon>Pseudomonadati</taxon>
        <taxon>Pseudomonadota</taxon>
        <taxon>Betaproteobacteria</taxon>
        <taxon>Burkholderiales</taxon>
        <taxon>Comamonadaceae</taxon>
        <taxon>Brachymonas</taxon>
    </lineage>
</organism>
<evidence type="ECO:0000256" key="5">
    <source>
        <dbReference type="ARBA" id="ARBA00051722"/>
    </source>
</evidence>
<evidence type="ECO:0000313" key="8">
    <source>
        <dbReference type="EMBL" id="SEN17993.1"/>
    </source>
</evidence>
<feature type="active site" description="Nucleophile" evidence="6">
    <location>
        <position position="9"/>
    </location>
</feature>
<evidence type="ECO:0000256" key="1">
    <source>
        <dbReference type="ARBA" id="ARBA00011063"/>
    </source>
</evidence>
<comment type="catalytic activity">
    <reaction evidence="5">
        <text>O-phospho-L-tyrosyl-[protein] + H2O = L-tyrosyl-[protein] + phosphate</text>
        <dbReference type="Rhea" id="RHEA:10684"/>
        <dbReference type="Rhea" id="RHEA-COMP:10136"/>
        <dbReference type="Rhea" id="RHEA-COMP:20101"/>
        <dbReference type="ChEBI" id="CHEBI:15377"/>
        <dbReference type="ChEBI" id="CHEBI:43474"/>
        <dbReference type="ChEBI" id="CHEBI:46858"/>
        <dbReference type="ChEBI" id="CHEBI:61978"/>
        <dbReference type="EC" id="3.1.3.48"/>
    </reaction>
</comment>
<reference evidence="8 9" key="1">
    <citation type="submission" date="2016-10" db="EMBL/GenBank/DDBJ databases">
        <authorList>
            <person name="de Groot N.N."/>
        </authorList>
    </citation>
    <scope>NUCLEOTIDE SEQUENCE [LARGE SCALE GENOMIC DNA]</scope>
    <source>
        <strain evidence="8 9">DSM 15123</strain>
    </source>
</reference>
<dbReference type="SUPFAM" id="SSF52788">
    <property type="entry name" value="Phosphotyrosine protein phosphatases I"/>
    <property type="match status" value="1"/>
</dbReference>
<accession>A0A1H8EEU1</accession>
<keyword evidence="3" id="KW-0378">Hydrolase</keyword>
<dbReference type="InterPro" id="IPR017867">
    <property type="entry name" value="Tyr_phospatase_low_mol_wt"/>
</dbReference>
<dbReference type="Pfam" id="PF01451">
    <property type="entry name" value="LMWPc"/>
    <property type="match status" value="1"/>
</dbReference>
<dbReference type="GO" id="GO:0004725">
    <property type="term" value="F:protein tyrosine phosphatase activity"/>
    <property type="evidence" value="ECO:0007669"/>
    <property type="project" value="UniProtKB-EC"/>
</dbReference>
<dbReference type="InterPro" id="IPR050438">
    <property type="entry name" value="LMW_PTPase"/>
</dbReference>
<dbReference type="InterPro" id="IPR023485">
    <property type="entry name" value="Ptyr_pPase"/>
</dbReference>
<dbReference type="InterPro" id="IPR036196">
    <property type="entry name" value="Ptyr_pPase_sf"/>
</dbReference>
<protein>
    <recommendedName>
        <fullName evidence="2">protein-tyrosine-phosphatase</fullName>
        <ecNumber evidence="2">3.1.3.48</ecNumber>
    </recommendedName>
</protein>